<reference evidence="1 2" key="1">
    <citation type="submission" date="2023-03" db="EMBL/GenBank/DDBJ databases">
        <title>Whole genome sequencing of Methanotrichaceae archaeon M04Ac.</title>
        <authorList>
            <person name="Khomyakova M.A."/>
            <person name="Merkel A.Y."/>
            <person name="Slobodkin A.I."/>
        </authorList>
    </citation>
    <scope>NUCLEOTIDE SEQUENCE [LARGE SCALE GENOMIC DNA]</scope>
    <source>
        <strain evidence="1 2">M04Ac</strain>
    </source>
</reference>
<evidence type="ECO:0008006" key="3">
    <source>
        <dbReference type="Google" id="ProtNLM"/>
    </source>
</evidence>
<organism evidence="1 2">
    <name type="scientific">Candidatus Methanocrinis alkalitolerans</name>
    <dbReference type="NCBI Taxonomy" id="3033395"/>
    <lineage>
        <taxon>Archaea</taxon>
        <taxon>Methanobacteriati</taxon>
        <taxon>Methanobacteriota</taxon>
        <taxon>Stenosarchaea group</taxon>
        <taxon>Methanomicrobia</taxon>
        <taxon>Methanotrichales</taxon>
        <taxon>Methanotrichaceae</taxon>
        <taxon>Methanocrinis</taxon>
    </lineage>
</organism>
<protein>
    <recommendedName>
        <fullName evidence="3">Integrase SSV1 C-terminal domain-containing protein</fullName>
    </recommendedName>
</protein>
<gene>
    <name evidence="1" type="ORF">P0O24_10960</name>
</gene>
<sequence>MPREFIQKLRGDARKGAIDIYDHIDRKELRKSYLAHIPQLGI</sequence>
<keyword evidence="2" id="KW-1185">Reference proteome</keyword>
<dbReference type="EMBL" id="JARFPL010000045">
    <property type="protein sequence ID" value="MDF0594100.1"/>
    <property type="molecule type" value="Genomic_DNA"/>
</dbReference>
<dbReference type="RefSeq" id="WP_316969796.1">
    <property type="nucleotide sequence ID" value="NZ_JARFPL010000045.1"/>
</dbReference>
<proteinExistence type="predicted"/>
<evidence type="ECO:0000313" key="2">
    <source>
        <dbReference type="Proteomes" id="UP001215956"/>
    </source>
</evidence>
<accession>A0ABT5XHG2</accession>
<dbReference type="Proteomes" id="UP001215956">
    <property type="component" value="Unassembled WGS sequence"/>
</dbReference>
<name>A0ABT5XHG2_9EURY</name>
<comment type="caution">
    <text evidence="1">The sequence shown here is derived from an EMBL/GenBank/DDBJ whole genome shotgun (WGS) entry which is preliminary data.</text>
</comment>
<evidence type="ECO:0000313" key="1">
    <source>
        <dbReference type="EMBL" id="MDF0594100.1"/>
    </source>
</evidence>